<sequence length="170" mass="18596">MADDGLRELRVNAVELLRQPGAVKEIDTTVAASALDVEHESLTGDISVSVDLESMNDGISVRGTVSAPWNGVCRRCLKELGGELSVPVDELYQIDVIDEEAYPIENNQLDLSPMARQTALLELDQERLCRSDCAGLCPKCGIDRNDETCDCDTTVKDDRWAALDGLQLDD</sequence>
<dbReference type="PANTHER" id="PTHR34374:SF1">
    <property type="entry name" value="LARGE RIBOSOMAL RNA SUBUNIT ACCUMULATION PROTEIN YCED HOMOLOG 1, CHLOROPLASTIC"/>
    <property type="match status" value="1"/>
</dbReference>
<dbReference type="EMBL" id="AP012057">
    <property type="protein sequence ID" value="BAN02177.1"/>
    <property type="molecule type" value="Genomic_DNA"/>
</dbReference>
<gene>
    <name evidence="1" type="ORF">YM304_18630</name>
</gene>
<protein>
    <recommendedName>
        <fullName evidence="3">DUF177 domain-containing protein</fullName>
    </recommendedName>
</protein>
<dbReference type="RefSeq" id="WP_015441424.1">
    <property type="nucleotide sequence ID" value="NC_020520.1"/>
</dbReference>
<evidence type="ECO:0000313" key="1">
    <source>
        <dbReference type="EMBL" id="BAN02177.1"/>
    </source>
</evidence>
<dbReference type="OrthoDB" id="9790372at2"/>
<keyword evidence="2" id="KW-1185">Reference proteome</keyword>
<reference evidence="1 2" key="1">
    <citation type="journal article" date="2013" name="Int. J. Syst. Evol. Microbiol.">
        <title>Ilumatobacter nonamiense sp. nov. and Ilumatobacter coccineum sp. nov., isolated from seashore sand.</title>
        <authorList>
            <person name="Matsumoto A."/>
            <person name="Kasai H."/>
            <person name="Matsuo Y."/>
            <person name="Shizuri Y."/>
            <person name="Ichikawa N."/>
            <person name="Fujita N."/>
            <person name="Omura S."/>
            <person name="Takahashi Y."/>
        </authorList>
    </citation>
    <scope>NUCLEOTIDE SEQUENCE [LARGE SCALE GENOMIC DNA]</scope>
    <source>
        <strain evidence="2">NBRC 103263 / KCTC 29153 / YM16-304</strain>
    </source>
</reference>
<organism evidence="1 2">
    <name type="scientific">Ilumatobacter coccineus (strain NBRC 103263 / KCTC 29153 / YM16-304)</name>
    <dbReference type="NCBI Taxonomy" id="1313172"/>
    <lineage>
        <taxon>Bacteria</taxon>
        <taxon>Bacillati</taxon>
        <taxon>Actinomycetota</taxon>
        <taxon>Acidimicrobiia</taxon>
        <taxon>Acidimicrobiales</taxon>
        <taxon>Ilumatobacteraceae</taxon>
        <taxon>Ilumatobacter</taxon>
    </lineage>
</organism>
<proteinExistence type="predicted"/>
<dbReference type="InterPro" id="IPR003772">
    <property type="entry name" value="YceD"/>
</dbReference>
<dbReference type="KEGG" id="aym:YM304_18630"/>
<dbReference type="AlphaFoldDB" id="A0A6C7E5U6"/>
<evidence type="ECO:0000313" key="2">
    <source>
        <dbReference type="Proteomes" id="UP000011863"/>
    </source>
</evidence>
<name>A0A6C7E5U6_ILUCY</name>
<accession>A0A6C7E5U6</accession>
<dbReference type="PANTHER" id="PTHR34374">
    <property type="entry name" value="LARGE RIBOSOMAL RNA SUBUNIT ACCUMULATION PROTEIN YCED HOMOLOG 1, CHLOROPLASTIC"/>
    <property type="match status" value="1"/>
</dbReference>
<dbReference type="Proteomes" id="UP000011863">
    <property type="component" value="Chromosome"/>
</dbReference>
<dbReference type="Pfam" id="PF02620">
    <property type="entry name" value="YceD"/>
    <property type="match status" value="1"/>
</dbReference>
<evidence type="ECO:0008006" key="3">
    <source>
        <dbReference type="Google" id="ProtNLM"/>
    </source>
</evidence>